<comment type="caution">
    <text evidence="6">The sequence shown here is derived from an EMBL/GenBank/DDBJ whole genome shotgun (WGS) entry which is preliminary data.</text>
</comment>
<feature type="chain" id="PRO_5012490002" description="HTH araC/xylS-type domain-containing protein" evidence="4">
    <location>
        <begin position="26"/>
        <end position="345"/>
    </location>
</feature>
<dbReference type="PANTHER" id="PTHR46796:SF6">
    <property type="entry name" value="ARAC SUBFAMILY"/>
    <property type="match status" value="1"/>
</dbReference>
<dbReference type="GO" id="GO:0043565">
    <property type="term" value="F:sequence-specific DNA binding"/>
    <property type="evidence" value="ECO:0007669"/>
    <property type="project" value="InterPro"/>
</dbReference>
<dbReference type="Proteomes" id="UP000194873">
    <property type="component" value="Unassembled WGS sequence"/>
</dbReference>
<evidence type="ECO:0000259" key="5">
    <source>
        <dbReference type="PROSITE" id="PS01124"/>
    </source>
</evidence>
<dbReference type="InterPro" id="IPR050204">
    <property type="entry name" value="AraC_XylS_family_regulators"/>
</dbReference>
<evidence type="ECO:0000256" key="3">
    <source>
        <dbReference type="ARBA" id="ARBA00023163"/>
    </source>
</evidence>
<keyword evidence="3" id="KW-0804">Transcription</keyword>
<feature type="signal peptide" evidence="4">
    <location>
        <begin position="1"/>
        <end position="25"/>
    </location>
</feature>
<protein>
    <recommendedName>
        <fullName evidence="5">HTH araC/xylS-type domain-containing protein</fullName>
    </recommendedName>
</protein>
<dbReference type="PANTHER" id="PTHR46796">
    <property type="entry name" value="HTH-TYPE TRANSCRIPTIONAL ACTIVATOR RHAS-RELATED"/>
    <property type="match status" value="1"/>
</dbReference>
<evidence type="ECO:0000256" key="2">
    <source>
        <dbReference type="ARBA" id="ARBA00023125"/>
    </source>
</evidence>
<keyword evidence="7" id="KW-1185">Reference proteome</keyword>
<dbReference type="InterPro" id="IPR018062">
    <property type="entry name" value="HTH_AraC-typ_CS"/>
</dbReference>
<dbReference type="AlphaFoldDB" id="A0A243W650"/>
<name>A0A243W650_9BACT</name>
<evidence type="ECO:0000313" key="6">
    <source>
        <dbReference type="EMBL" id="OUJ69505.1"/>
    </source>
</evidence>
<dbReference type="SMART" id="SM00342">
    <property type="entry name" value="HTH_ARAC"/>
    <property type="match status" value="1"/>
</dbReference>
<keyword evidence="1" id="KW-0805">Transcription regulation</keyword>
<dbReference type="PROSITE" id="PS00041">
    <property type="entry name" value="HTH_ARAC_FAMILY_1"/>
    <property type="match status" value="1"/>
</dbReference>
<feature type="domain" description="HTH araC/xylS-type" evidence="5">
    <location>
        <begin position="238"/>
        <end position="336"/>
    </location>
</feature>
<dbReference type="InterPro" id="IPR018060">
    <property type="entry name" value="HTH_AraC"/>
</dbReference>
<evidence type="ECO:0000256" key="4">
    <source>
        <dbReference type="SAM" id="SignalP"/>
    </source>
</evidence>
<evidence type="ECO:0000313" key="7">
    <source>
        <dbReference type="Proteomes" id="UP000194873"/>
    </source>
</evidence>
<gene>
    <name evidence="6" type="ORF">BXP70_26340</name>
</gene>
<evidence type="ECO:0000256" key="1">
    <source>
        <dbReference type="ARBA" id="ARBA00023015"/>
    </source>
</evidence>
<keyword evidence="4" id="KW-0732">Signal</keyword>
<organism evidence="6 7">
    <name type="scientific">Hymenobacter crusticola</name>
    <dbReference type="NCBI Taxonomy" id="1770526"/>
    <lineage>
        <taxon>Bacteria</taxon>
        <taxon>Pseudomonadati</taxon>
        <taxon>Bacteroidota</taxon>
        <taxon>Cytophagia</taxon>
        <taxon>Cytophagales</taxon>
        <taxon>Hymenobacteraceae</taxon>
        <taxon>Hymenobacter</taxon>
    </lineage>
</organism>
<dbReference type="InterPro" id="IPR009057">
    <property type="entry name" value="Homeodomain-like_sf"/>
</dbReference>
<dbReference type="Pfam" id="PF12833">
    <property type="entry name" value="HTH_18"/>
    <property type="match status" value="1"/>
</dbReference>
<dbReference type="Gene3D" id="1.10.10.60">
    <property type="entry name" value="Homeodomain-like"/>
    <property type="match status" value="2"/>
</dbReference>
<reference evidence="6 7" key="1">
    <citation type="submission" date="2017-01" db="EMBL/GenBank/DDBJ databases">
        <title>A new Hymenobacter.</title>
        <authorList>
            <person name="Liang Y."/>
            <person name="Feng F."/>
        </authorList>
    </citation>
    <scope>NUCLEOTIDE SEQUENCE [LARGE SCALE GENOMIC DNA]</scope>
    <source>
        <strain evidence="6">MIMBbqt21</strain>
    </source>
</reference>
<dbReference type="EMBL" id="MTSE01000032">
    <property type="protein sequence ID" value="OUJ69505.1"/>
    <property type="molecule type" value="Genomic_DNA"/>
</dbReference>
<sequence>MQAWRIFSRSLLPALSFSLVAPSSASPIPPPVHPDPEVARTLLSLESAAPPLQRVSTQLLAHYQGAHLTAQLHRKPATLEPVLLQPVAQPQLIVQLTGATQLTLTRAGQRRRYPSLPGSVYLNTPQQQPYELAWRAPAATTIQTIQLDLDPALLQQTAAAAGLPAAPLELQAGPCSEAPLLRQLGYSLAAMLQAPEGVAPLYGQTVAHMLAAQLVYQHSAQPRPLPPSRGTLAPERLRQIQEYVQSALADSIELTQLAAMACLSPYHFCRLFKQSTGLSPHQYVVAQRMQRAQHLLLHRRLPIAQVAQAVGYRHAGHFARLFQRHCGVLPTAWGKPVHAAEGQRK</sequence>
<dbReference type="SUPFAM" id="SSF46689">
    <property type="entry name" value="Homeodomain-like"/>
    <property type="match status" value="2"/>
</dbReference>
<dbReference type="OrthoDB" id="642439at2"/>
<proteinExistence type="predicted"/>
<keyword evidence="2" id="KW-0238">DNA-binding</keyword>
<dbReference type="GO" id="GO:0003700">
    <property type="term" value="F:DNA-binding transcription factor activity"/>
    <property type="evidence" value="ECO:0007669"/>
    <property type="project" value="InterPro"/>
</dbReference>
<dbReference type="PROSITE" id="PS01124">
    <property type="entry name" value="HTH_ARAC_FAMILY_2"/>
    <property type="match status" value="1"/>
</dbReference>
<accession>A0A243W650</accession>